<accession>A0A016TRR4</accession>
<organism evidence="1 2">
    <name type="scientific">Ancylostoma ceylanicum</name>
    <dbReference type="NCBI Taxonomy" id="53326"/>
    <lineage>
        <taxon>Eukaryota</taxon>
        <taxon>Metazoa</taxon>
        <taxon>Ecdysozoa</taxon>
        <taxon>Nematoda</taxon>
        <taxon>Chromadorea</taxon>
        <taxon>Rhabditida</taxon>
        <taxon>Rhabditina</taxon>
        <taxon>Rhabditomorpha</taxon>
        <taxon>Strongyloidea</taxon>
        <taxon>Ancylostomatidae</taxon>
        <taxon>Ancylostomatinae</taxon>
        <taxon>Ancylostoma</taxon>
    </lineage>
</organism>
<name>A0A016TRR4_9BILA</name>
<gene>
    <name evidence="1" type="primary">Acey_s0084.g1764</name>
    <name evidence="1" type="ORF">Y032_0084g1764</name>
</gene>
<dbReference type="EMBL" id="JARK01001420">
    <property type="protein sequence ID" value="EYC05073.1"/>
    <property type="molecule type" value="Genomic_DNA"/>
</dbReference>
<evidence type="ECO:0000313" key="1">
    <source>
        <dbReference type="EMBL" id="EYC05073.1"/>
    </source>
</evidence>
<proteinExistence type="predicted"/>
<dbReference type="Proteomes" id="UP000024635">
    <property type="component" value="Unassembled WGS sequence"/>
</dbReference>
<comment type="caution">
    <text evidence="1">The sequence shown here is derived from an EMBL/GenBank/DDBJ whole genome shotgun (WGS) entry which is preliminary data.</text>
</comment>
<evidence type="ECO:0000313" key="2">
    <source>
        <dbReference type="Proteomes" id="UP000024635"/>
    </source>
</evidence>
<sequence>MDAVTRDLNDRLAQFDLRLNVTETEYLTTYVNQIGTISVGALIFRELEPIKTLDQRSRSTVAFLTKSLHALMQRGAH</sequence>
<reference evidence="2" key="1">
    <citation type="journal article" date="2015" name="Nat. Genet.">
        <title>The genome and transcriptome of the zoonotic hookworm Ancylostoma ceylanicum identify infection-specific gene families.</title>
        <authorList>
            <person name="Schwarz E.M."/>
            <person name="Hu Y."/>
            <person name="Antoshechkin I."/>
            <person name="Miller M.M."/>
            <person name="Sternberg P.W."/>
            <person name="Aroian R.V."/>
        </authorList>
    </citation>
    <scope>NUCLEOTIDE SEQUENCE</scope>
    <source>
        <strain evidence="2">HY135</strain>
    </source>
</reference>
<keyword evidence="2" id="KW-1185">Reference proteome</keyword>
<dbReference type="OrthoDB" id="5836634at2759"/>
<dbReference type="AlphaFoldDB" id="A0A016TRR4"/>
<protein>
    <submittedName>
        <fullName evidence="1">Uncharacterized protein</fullName>
    </submittedName>
</protein>